<dbReference type="SUPFAM" id="SSF51430">
    <property type="entry name" value="NAD(P)-linked oxidoreductase"/>
    <property type="match status" value="1"/>
</dbReference>
<name>A0A443SP45_9ACAR</name>
<comment type="subunit">
    <text evidence="3">Heterodimer of a catalytic heavy chain and a regulatory light chain.</text>
</comment>
<evidence type="ECO:0000256" key="6">
    <source>
        <dbReference type="ARBA" id="ARBA00031154"/>
    </source>
</evidence>
<dbReference type="InterPro" id="IPR036812">
    <property type="entry name" value="NAD(P)_OxRdtase_dom_sf"/>
</dbReference>
<gene>
    <name evidence="10" type="ORF">B4U80_09135</name>
</gene>
<dbReference type="Proteomes" id="UP000288716">
    <property type="component" value="Unassembled WGS sequence"/>
</dbReference>
<comment type="similarity">
    <text evidence="2">Belongs to the aldo/keto reductase family. Glutamate--cysteine ligase light chain subfamily.</text>
</comment>
<sequence length="268" mass="30439">MSASEKKPFGDKFDSVYINTGNLLASEALKRKVTLLPTEEILEGLNLTVTSWKLHTNNNVGEVIDEKNLLIQNKHLISKVDAAQRLNCKIVVKIFLYSETRSVLNDIIDFIMKQLNITQIDSLILSLPPSGMKITLEEMKPIWQCVEQIVADAKVLDVGVTDLDTNQLKDLYFWAQKVKPSTNQINLEACCVIPPEMTAFANENNVKLLTHNDPRDFVPLEKFKEVLTKCEVNDVNNWHREWIARYAVLLKGKGIVQNKGYILMASKK</sequence>
<dbReference type="STRING" id="299467.A0A443SP45"/>
<evidence type="ECO:0000256" key="4">
    <source>
        <dbReference type="ARBA" id="ARBA00022684"/>
    </source>
</evidence>
<dbReference type="VEuPathDB" id="VectorBase:LDEU002754"/>
<dbReference type="Pfam" id="PF00248">
    <property type="entry name" value="Aldo_ket_red"/>
    <property type="match status" value="1"/>
</dbReference>
<protein>
    <recommendedName>
        <fullName evidence="7">GCS light chain</fullName>
    </recommendedName>
    <alternativeName>
        <fullName evidence="5">Gamma-ECS regulatory subunit</fullName>
    </alternativeName>
    <alternativeName>
        <fullName evidence="8">Gamma-glutamylcysteine synthetase regulatory subunit</fullName>
    </alternativeName>
    <alternativeName>
        <fullName evidence="6">Glutamate--cysteine ligase modifier subunit</fullName>
    </alternativeName>
</protein>
<dbReference type="GO" id="GO:0017109">
    <property type="term" value="C:glutamate-cysteine ligase complex"/>
    <property type="evidence" value="ECO:0007669"/>
    <property type="project" value="TreeGrafter"/>
</dbReference>
<dbReference type="Gene3D" id="3.20.20.100">
    <property type="entry name" value="NADP-dependent oxidoreductase domain"/>
    <property type="match status" value="1"/>
</dbReference>
<evidence type="ECO:0000256" key="5">
    <source>
        <dbReference type="ARBA" id="ARBA00030406"/>
    </source>
</evidence>
<evidence type="ECO:0000256" key="8">
    <source>
        <dbReference type="ARBA" id="ARBA00032926"/>
    </source>
</evidence>
<dbReference type="GO" id="GO:0035226">
    <property type="term" value="F:glutamate-cysteine ligase catalytic subunit binding"/>
    <property type="evidence" value="ECO:0007669"/>
    <property type="project" value="InterPro"/>
</dbReference>
<keyword evidence="10" id="KW-0436">Ligase</keyword>
<dbReference type="GO" id="GO:0030234">
    <property type="term" value="F:enzyme regulator activity"/>
    <property type="evidence" value="ECO:0007669"/>
    <property type="project" value="TreeGrafter"/>
</dbReference>
<dbReference type="AlphaFoldDB" id="A0A443SP45"/>
<keyword evidence="4" id="KW-0317">Glutathione biosynthesis</keyword>
<proteinExistence type="inferred from homology"/>
<evidence type="ECO:0000259" key="9">
    <source>
        <dbReference type="Pfam" id="PF00248"/>
    </source>
</evidence>
<evidence type="ECO:0000256" key="1">
    <source>
        <dbReference type="ARBA" id="ARBA00005006"/>
    </source>
</evidence>
<comment type="pathway">
    <text evidence="1">Sulfur metabolism; glutathione biosynthesis; glutathione from L-cysteine and L-glutamate: step 1/2.</text>
</comment>
<dbReference type="PANTHER" id="PTHR13295">
    <property type="entry name" value="GLUTAMATE CYSTEINE LIGASE REGULATORY SUBUNIT"/>
    <property type="match status" value="1"/>
</dbReference>
<dbReference type="InterPro" id="IPR032963">
    <property type="entry name" value="Gclm"/>
</dbReference>
<evidence type="ECO:0000256" key="7">
    <source>
        <dbReference type="ARBA" id="ARBA00031732"/>
    </source>
</evidence>
<dbReference type="OrthoDB" id="5596051at2759"/>
<evidence type="ECO:0000313" key="10">
    <source>
        <dbReference type="EMBL" id="RWS29287.1"/>
    </source>
</evidence>
<evidence type="ECO:0000313" key="11">
    <source>
        <dbReference type="Proteomes" id="UP000288716"/>
    </source>
</evidence>
<feature type="domain" description="NADP-dependent oxidoreductase" evidence="9">
    <location>
        <begin position="86"/>
        <end position="210"/>
    </location>
</feature>
<reference evidence="10 11" key="1">
    <citation type="journal article" date="2018" name="Gigascience">
        <title>Genomes of trombidid mites reveal novel predicted allergens and laterally-transferred genes associated with secondary metabolism.</title>
        <authorList>
            <person name="Dong X."/>
            <person name="Chaisiri K."/>
            <person name="Xia D."/>
            <person name="Armstrong S.D."/>
            <person name="Fang Y."/>
            <person name="Donnelly M.J."/>
            <person name="Kadowaki T."/>
            <person name="McGarry J.W."/>
            <person name="Darby A.C."/>
            <person name="Makepeace B.L."/>
        </authorList>
    </citation>
    <scope>NUCLEOTIDE SEQUENCE [LARGE SCALE GENOMIC DNA]</scope>
    <source>
        <strain evidence="10">UoL-UT</strain>
    </source>
</reference>
<evidence type="ECO:0000256" key="2">
    <source>
        <dbReference type="ARBA" id="ARBA00008612"/>
    </source>
</evidence>
<keyword evidence="11" id="KW-1185">Reference proteome</keyword>
<dbReference type="InterPro" id="IPR023210">
    <property type="entry name" value="NADP_OxRdtase_dom"/>
</dbReference>
<organism evidence="10 11">
    <name type="scientific">Leptotrombidium deliense</name>
    <dbReference type="NCBI Taxonomy" id="299467"/>
    <lineage>
        <taxon>Eukaryota</taxon>
        <taxon>Metazoa</taxon>
        <taxon>Ecdysozoa</taxon>
        <taxon>Arthropoda</taxon>
        <taxon>Chelicerata</taxon>
        <taxon>Arachnida</taxon>
        <taxon>Acari</taxon>
        <taxon>Acariformes</taxon>
        <taxon>Trombidiformes</taxon>
        <taxon>Prostigmata</taxon>
        <taxon>Anystina</taxon>
        <taxon>Parasitengona</taxon>
        <taxon>Trombiculoidea</taxon>
        <taxon>Trombiculidae</taxon>
        <taxon>Leptotrombidium</taxon>
    </lineage>
</organism>
<dbReference type="GO" id="GO:0006750">
    <property type="term" value="P:glutathione biosynthetic process"/>
    <property type="evidence" value="ECO:0007669"/>
    <property type="project" value="UniProtKB-UniPathway"/>
</dbReference>
<dbReference type="PANTHER" id="PTHR13295:SF4">
    <property type="entry name" value="GLUTAMATE--CYSTEINE LIGASE REGULATORY SUBUNIT"/>
    <property type="match status" value="1"/>
</dbReference>
<dbReference type="EMBL" id="NCKV01000982">
    <property type="protein sequence ID" value="RWS29287.1"/>
    <property type="molecule type" value="Genomic_DNA"/>
</dbReference>
<evidence type="ECO:0000256" key="3">
    <source>
        <dbReference type="ARBA" id="ARBA00011532"/>
    </source>
</evidence>
<dbReference type="UniPathway" id="UPA00142">
    <property type="reaction ID" value="UER00209"/>
</dbReference>
<accession>A0A443SP45</accession>
<dbReference type="GO" id="GO:0016874">
    <property type="term" value="F:ligase activity"/>
    <property type="evidence" value="ECO:0007669"/>
    <property type="project" value="UniProtKB-KW"/>
</dbReference>
<comment type="caution">
    <text evidence="10">The sequence shown here is derived from an EMBL/GenBank/DDBJ whole genome shotgun (WGS) entry which is preliminary data.</text>
</comment>